<comment type="caution">
    <text evidence="2">The sequence shown here is derived from an EMBL/GenBank/DDBJ whole genome shotgun (WGS) entry which is preliminary data.</text>
</comment>
<protein>
    <submittedName>
        <fullName evidence="2">Uncharacterized protein</fullName>
    </submittedName>
</protein>
<feature type="region of interest" description="Disordered" evidence="1">
    <location>
        <begin position="97"/>
        <end position="131"/>
    </location>
</feature>
<gene>
    <name evidence="2" type="ORF">FQA47_005047</name>
</gene>
<proteinExistence type="predicted"/>
<feature type="region of interest" description="Disordered" evidence="1">
    <location>
        <begin position="31"/>
        <end position="85"/>
    </location>
</feature>
<evidence type="ECO:0000313" key="2">
    <source>
        <dbReference type="EMBL" id="KAF6739776.1"/>
    </source>
</evidence>
<sequence length="131" mass="14490">MRLVKLIAHRVQTGKHILQSSFAAHLYAAVPKKEEEEEEEERGLLTCPSSSSLRQTPPPAYPTTAGPRQSLPTPAVPSPANPRLGVSRASRFLVLRKKKKLGAGVGERRRHAGGQRSPTEPAVRREDRRTR</sequence>
<dbReference type="AlphaFoldDB" id="A0A834FTZ8"/>
<accession>A0A834FTZ8</accession>
<evidence type="ECO:0000313" key="3">
    <source>
        <dbReference type="Proteomes" id="UP000646548"/>
    </source>
</evidence>
<evidence type="ECO:0000256" key="1">
    <source>
        <dbReference type="SAM" id="MobiDB-lite"/>
    </source>
</evidence>
<name>A0A834FTZ8_ORYME</name>
<dbReference type="EMBL" id="WKFB01000004">
    <property type="protein sequence ID" value="KAF6739776.1"/>
    <property type="molecule type" value="Genomic_DNA"/>
</dbReference>
<feature type="compositionally biased region" description="Basic and acidic residues" evidence="1">
    <location>
        <begin position="122"/>
        <end position="131"/>
    </location>
</feature>
<dbReference type="Proteomes" id="UP000646548">
    <property type="component" value="Unassembled WGS sequence"/>
</dbReference>
<reference evidence="2" key="1">
    <citation type="journal article" name="BMC Genomics">
        <title>Long-read sequencing and de novo genome assembly of marine medaka (Oryzias melastigma).</title>
        <authorList>
            <person name="Liang P."/>
            <person name="Saqib H.S.A."/>
            <person name="Ni X."/>
            <person name="Shen Y."/>
        </authorList>
    </citation>
    <scope>NUCLEOTIDE SEQUENCE</scope>
    <source>
        <strain evidence="2">Bigg-433</strain>
    </source>
</reference>
<organism evidence="2 3">
    <name type="scientific">Oryzias melastigma</name>
    <name type="common">Marine medaka</name>
    <dbReference type="NCBI Taxonomy" id="30732"/>
    <lineage>
        <taxon>Eukaryota</taxon>
        <taxon>Metazoa</taxon>
        <taxon>Chordata</taxon>
        <taxon>Craniata</taxon>
        <taxon>Vertebrata</taxon>
        <taxon>Euteleostomi</taxon>
        <taxon>Actinopterygii</taxon>
        <taxon>Neopterygii</taxon>
        <taxon>Teleostei</taxon>
        <taxon>Neoteleostei</taxon>
        <taxon>Acanthomorphata</taxon>
        <taxon>Ovalentaria</taxon>
        <taxon>Atherinomorphae</taxon>
        <taxon>Beloniformes</taxon>
        <taxon>Adrianichthyidae</taxon>
        <taxon>Oryziinae</taxon>
        <taxon>Oryzias</taxon>
    </lineage>
</organism>